<comment type="caution">
    <text evidence="2">The sequence shown here is derived from an EMBL/GenBank/DDBJ whole genome shotgun (WGS) entry which is preliminary data.</text>
</comment>
<dbReference type="EMBL" id="BAABRV010000008">
    <property type="protein sequence ID" value="GAA5534622.1"/>
    <property type="molecule type" value="Genomic_DNA"/>
</dbReference>
<keyword evidence="3" id="KW-1185">Reference proteome</keyword>
<dbReference type="Proteomes" id="UP001404956">
    <property type="component" value="Unassembled WGS sequence"/>
</dbReference>
<accession>A0ABP9XH26</accession>
<evidence type="ECO:0000256" key="1">
    <source>
        <dbReference type="SAM" id="MobiDB-lite"/>
    </source>
</evidence>
<proteinExistence type="predicted"/>
<dbReference type="RefSeq" id="WP_345456433.1">
    <property type="nucleotide sequence ID" value="NZ_BAABRV010000008.1"/>
</dbReference>
<protein>
    <submittedName>
        <fullName evidence="2">Uncharacterized protein</fullName>
    </submittedName>
</protein>
<feature type="region of interest" description="Disordered" evidence="1">
    <location>
        <begin position="1"/>
        <end position="56"/>
    </location>
</feature>
<gene>
    <name evidence="2" type="ORF">Dalu01_03033</name>
</gene>
<evidence type="ECO:0000313" key="3">
    <source>
        <dbReference type="Proteomes" id="UP001404956"/>
    </source>
</evidence>
<evidence type="ECO:0000313" key="2">
    <source>
        <dbReference type="EMBL" id="GAA5534622.1"/>
    </source>
</evidence>
<name>A0ABP9XH26_9DEIO</name>
<organism evidence="2 3">
    <name type="scientific">Deinococcus aluminii</name>
    <dbReference type="NCBI Taxonomy" id="1656885"/>
    <lineage>
        <taxon>Bacteria</taxon>
        <taxon>Thermotogati</taxon>
        <taxon>Deinococcota</taxon>
        <taxon>Deinococci</taxon>
        <taxon>Deinococcales</taxon>
        <taxon>Deinococcaceae</taxon>
        <taxon>Deinococcus</taxon>
    </lineage>
</organism>
<reference evidence="2 3" key="1">
    <citation type="submission" date="2024-02" db="EMBL/GenBank/DDBJ databases">
        <title>Deinococcus aluminii NBRC 112889.</title>
        <authorList>
            <person name="Ichikawa N."/>
            <person name="Katano-Makiyama Y."/>
            <person name="Hidaka K."/>
        </authorList>
    </citation>
    <scope>NUCLEOTIDE SEQUENCE [LARGE SCALE GENOMIC DNA]</scope>
    <source>
        <strain evidence="2 3">NBRC 112889</strain>
    </source>
</reference>
<feature type="compositionally biased region" description="Basic and acidic residues" evidence="1">
    <location>
        <begin position="36"/>
        <end position="56"/>
    </location>
</feature>
<feature type="compositionally biased region" description="Basic and acidic residues" evidence="1">
    <location>
        <begin position="1"/>
        <end position="14"/>
    </location>
</feature>
<sequence>MSEDRERIMREAREAAFPQQQPRTPTPEEVEAAEQQVRERAARAVEQRRQEAEVKP</sequence>